<comment type="caution">
    <text evidence="2">The sequence shown here is derived from an EMBL/GenBank/DDBJ whole genome shotgun (WGS) entry which is preliminary data.</text>
</comment>
<dbReference type="PROSITE" id="PS51257">
    <property type="entry name" value="PROKAR_LIPOPROTEIN"/>
    <property type="match status" value="1"/>
</dbReference>
<dbReference type="RefSeq" id="WP_214534152.1">
    <property type="nucleotide sequence ID" value="NZ_JAHFVK010000001.1"/>
</dbReference>
<dbReference type="EMBL" id="JAHFVK010000001">
    <property type="protein sequence ID" value="MBT2132938.1"/>
    <property type="molecule type" value="Genomic_DNA"/>
</dbReference>
<organism evidence="2 3">
    <name type="scientific">Croceibacterium selenioxidans</name>
    <dbReference type="NCBI Taxonomy" id="2838833"/>
    <lineage>
        <taxon>Bacteria</taxon>
        <taxon>Pseudomonadati</taxon>
        <taxon>Pseudomonadota</taxon>
        <taxon>Alphaproteobacteria</taxon>
        <taxon>Sphingomonadales</taxon>
        <taxon>Erythrobacteraceae</taxon>
        <taxon>Croceibacterium</taxon>
    </lineage>
</organism>
<sequence length="106" mass="10643">MTDKRLIYALAAVTMLSACGGKKPADDSRSASGEVLEGTASDAMLPVDQVRSQAPFAPPERTGGAVGTDAAAPPGEETQPAEGEAETPPEVTLTPAPLTPAPVATN</sequence>
<feature type="region of interest" description="Disordered" evidence="1">
    <location>
        <begin position="19"/>
        <end position="106"/>
    </location>
</feature>
<protein>
    <recommendedName>
        <fullName evidence="4">Argininosuccinate lyase</fullName>
    </recommendedName>
</protein>
<name>A0ABS5VZI2_9SPHN</name>
<keyword evidence="3" id="KW-1185">Reference proteome</keyword>
<accession>A0ABS5VZI2</accession>
<evidence type="ECO:0000313" key="2">
    <source>
        <dbReference type="EMBL" id="MBT2132938.1"/>
    </source>
</evidence>
<dbReference type="Proteomes" id="UP000811255">
    <property type="component" value="Unassembled WGS sequence"/>
</dbReference>
<reference evidence="2 3" key="1">
    <citation type="submission" date="2021-05" db="EMBL/GenBank/DDBJ databases">
        <title>Croceibacterium sp. LX-88 genome sequence.</title>
        <authorList>
            <person name="Luo X."/>
        </authorList>
    </citation>
    <scope>NUCLEOTIDE SEQUENCE [LARGE SCALE GENOMIC DNA]</scope>
    <source>
        <strain evidence="2 3">LX-88</strain>
    </source>
</reference>
<evidence type="ECO:0000256" key="1">
    <source>
        <dbReference type="SAM" id="MobiDB-lite"/>
    </source>
</evidence>
<evidence type="ECO:0000313" key="3">
    <source>
        <dbReference type="Proteomes" id="UP000811255"/>
    </source>
</evidence>
<gene>
    <name evidence="2" type="ORF">KK137_01210</name>
</gene>
<feature type="compositionally biased region" description="Low complexity" evidence="1">
    <location>
        <begin position="86"/>
        <end position="106"/>
    </location>
</feature>
<proteinExistence type="predicted"/>
<evidence type="ECO:0008006" key="4">
    <source>
        <dbReference type="Google" id="ProtNLM"/>
    </source>
</evidence>